<feature type="compositionally biased region" description="Basic and acidic residues" evidence="2">
    <location>
        <begin position="1"/>
        <end position="12"/>
    </location>
</feature>
<dbReference type="SUPFAM" id="SSF52172">
    <property type="entry name" value="CheY-like"/>
    <property type="match status" value="1"/>
</dbReference>
<evidence type="ECO:0000313" key="5">
    <source>
        <dbReference type="EMBL" id="SIT47223.1"/>
    </source>
</evidence>
<dbReference type="AlphaFoldDB" id="A0A1N7SIK4"/>
<sequence>MPNDARGVESMKTRQPRTAVSNADMRHAPEMCSAPTALIAEDEPPIAAALQRELAAAWPALQIVATVDNGRDAIERIGALQPDIAFLDISMPGATGLDVARACADLASPPQIVFVTAYDQYALDAFDAAAIDYLLKPVDASRLARTVERLRAPMDAAPASDVHADLQRVLGQLEQITRSVQLDSRSQDVARSAQSAPLRYLRASSGSDIRIVPVEEVLYFEAADKYVVVTTRTGELLIRTSLKELCAQLDPARFWQVHRSTVVNVDQVESATVGTLGKMSLKLRGYARAVAVSKQYAHLFRQM</sequence>
<dbReference type="GO" id="GO:0000156">
    <property type="term" value="F:phosphorelay response regulator activity"/>
    <property type="evidence" value="ECO:0007669"/>
    <property type="project" value="InterPro"/>
</dbReference>
<dbReference type="PROSITE" id="PS50110">
    <property type="entry name" value="RESPONSE_REGULATORY"/>
    <property type="match status" value="1"/>
</dbReference>
<dbReference type="PANTHER" id="PTHR37299">
    <property type="entry name" value="TRANSCRIPTIONAL REGULATOR-RELATED"/>
    <property type="match status" value="1"/>
</dbReference>
<proteinExistence type="predicted"/>
<accession>A0A1N7SIK4</accession>
<dbReference type="SMART" id="SM00850">
    <property type="entry name" value="LytTR"/>
    <property type="match status" value="1"/>
</dbReference>
<evidence type="ECO:0000259" key="4">
    <source>
        <dbReference type="PROSITE" id="PS50930"/>
    </source>
</evidence>
<keyword evidence="6" id="KW-1185">Reference proteome</keyword>
<dbReference type="InterPro" id="IPR007492">
    <property type="entry name" value="LytTR_DNA-bd_dom"/>
</dbReference>
<feature type="modified residue" description="4-aspartylphosphate" evidence="1">
    <location>
        <position position="88"/>
    </location>
</feature>
<dbReference type="Proteomes" id="UP000195569">
    <property type="component" value="Unassembled WGS sequence"/>
</dbReference>
<dbReference type="EMBL" id="CYGY02000056">
    <property type="protein sequence ID" value="SIT47223.1"/>
    <property type="molecule type" value="Genomic_DNA"/>
</dbReference>
<dbReference type="PANTHER" id="PTHR37299:SF1">
    <property type="entry name" value="STAGE 0 SPORULATION PROTEIN A HOMOLOG"/>
    <property type="match status" value="1"/>
</dbReference>
<evidence type="ECO:0000256" key="2">
    <source>
        <dbReference type="SAM" id="MobiDB-lite"/>
    </source>
</evidence>
<dbReference type="InterPro" id="IPR011006">
    <property type="entry name" value="CheY-like_superfamily"/>
</dbReference>
<feature type="region of interest" description="Disordered" evidence="2">
    <location>
        <begin position="1"/>
        <end position="21"/>
    </location>
</feature>
<keyword evidence="1" id="KW-0597">Phosphoprotein</keyword>
<protein>
    <submittedName>
        <fullName evidence="5">Uncharacterized response regulatory protein VV2_1193</fullName>
    </submittedName>
</protein>
<feature type="domain" description="HTH LytTR-type" evidence="4">
    <location>
        <begin position="201"/>
        <end position="303"/>
    </location>
</feature>
<evidence type="ECO:0000259" key="3">
    <source>
        <dbReference type="PROSITE" id="PS50110"/>
    </source>
</evidence>
<organism evidence="5 6">
    <name type="scientific">Paraburkholderia piptadeniae</name>
    <dbReference type="NCBI Taxonomy" id="1701573"/>
    <lineage>
        <taxon>Bacteria</taxon>
        <taxon>Pseudomonadati</taxon>
        <taxon>Pseudomonadota</taxon>
        <taxon>Betaproteobacteria</taxon>
        <taxon>Burkholderiales</taxon>
        <taxon>Burkholderiaceae</taxon>
        <taxon>Paraburkholderia</taxon>
    </lineage>
</organism>
<dbReference type="Pfam" id="PF00072">
    <property type="entry name" value="Response_reg"/>
    <property type="match status" value="1"/>
</dbReference>
<evidence type="ECO:0000256" key="1">
    <source>
        <dbReference type="PROSITE-ProRule" id="PRU00169"/>
    </source>
</evidence>
<dbReference type="InterPro" id="IPR046947">
    <property type="entry name" value="LytR-like"/>
</dbReference>
<evidence type="ECO:0000313" key="6">
    <source>
        <dbReference type="Proteomes" id="UP000195569"/>
    </source>
</evidence>
<reference evidence="5" key="1">
    <citation type="submission" date="2016-12" db="EMBL/GenBank/DDBJ databases">
        <authorList>
            <person name="Moulin L."/>
        </authorList>
    </citation>
    <scope>NUCLEOTIDE SEQUENCE [LARGE SCALE GENOMIC DNA]</scope>
    <source>
        <strain evidence="5">STM 7183</strain>
    </source>
</reference>
<gene>
    <name evidence="5" type="ORF">BN2476_560054</name>
</gene>
<dbReference type="Gene3D" id="2.40.50.1020">
    <property type="entry name" value="LytTr DNA-binding domain"/>
    <property type="match status" value="1"/>
</dbReference>
<dbReference type="InterPro" id="IPR001789">
    <property type="entry name" value="Sig_transdc_resp-reg_receiver"/>
</dbReference>
<name>A0A1N7SIK4_9BURK</name>
<dbReference type="SMART" id="SM00448">
    <property type="entry name" value="REC"/>
    <property type="match status" value="1"/>
</dbReference>
<feature type="domain" description="Response regulatory" evidence="3">
    <location>
        <begin position="36"/>
        <end position="151"/>
    </location>
</feature>
<dbReference type="GO" id="GO:0003677">
    <property type="term" value="F:DNA binding"/>
    <property type="evidence" value="ECO:0007669"/>
    <property type="project" value="InterPro"/>
</dbReference>
<dbReference type="PROSITE" id="PS50930">
    <property type="entry name" value="HTH_LYTTR"/>
    <property type="match status" value="1"/>
</dbReference>
<dbReference type="Pfam" id="PF04397">
    <property type="entry name" value="LytTR"/>
    <property type="match status" value="1"/>
</dbReference>
<comment type="caution">
    <text evidence="5">The sequence shown here is derived from an EMBL/GenBank/DDBJ whole genome shotgun (WGS) entry which is preliminary data.</text>
</comment>
<dbReference type="Gene3D" id="3.40.50.2300">
    <property type="match status" value="1"/>
</dbReference>